<accession>A0A174PG89</accession>
<dbReference type="Proteomes" id="UP000095576">
    <property type="component" value="Unassembled WGS sequence"/>
</dbReference>
<evidence type="ECO:0000256" key="1">
    <source>
        <dbReference type="SAM" id="MobiDB-lite"/>
    </source>
</evidence>
<feature type="region of interest" description="Disordered" evidence="1">
    <location>
        <begin position="1"/>
        <end position="30"/>
    </location>
</feature>
<dbReference type="AlphaFoldDB" id="A0A174PG89"/>
<reference evidence="2 3" key="1">
    <citation type="submission" date="2015-09" db="EMBL/GenBank/DDBJ databases">
        <authorList>
            <consortium name="Pathogen Informatics"/>
        </authorList>
    </citation>
    <scope>NUCLEOTIDE SEQUENCE [LARGE SCALE GENOMIC DNA]</scope>
    <source>
        <strain evidence="2 3">2789STDY5834899</strain>
    </source>
</reference>
<protein>
    <submittedName>
        <fullName evidence="2">Anti-restriction protein</fullName>
    </submittedName>
</protein>
<evidence type="ECO:0000313" key="3">
    <source>
        <dbReference type="Proteomes" id="UP000095576"/>
    </source>
</evidence>
<dbReference type="EMBL" id="CZAP01000008">
    <property type="protein sequence ID" value="CUP58836.1"/>
    <property type="molecule type" value="Genomic_DNA"/>
</dbReference>
<name>A0A174PG89_BACT4</name>
<sequence>MNNRRFHSTGKGNSAPLPAGQGHAASGFRENHPRRRLRYFPEKPCTAGARTFWSLWNKIPGSASTTVMKKIMDLNQAEVAVTTQHLIDIRQERDSLLRMSDFGDMGEFLCTCSELFPEEETPEYRYTKWEEIPDLLINREWLCPNFFDIREAMEQLEESDKDFFFDWCDRYGHDISTEDPHLLVAHYLELFGNVTYIDDDPCPDSGDDSLLYYPGISGNYFDTGIPRFEVFDDNYD</sequence>
<organism evidence="2 3">
    <name type="scientific">Bacteroides thetaiotaomicron</name>
    <dbReference type="NCBI Taxonomy" id="818"/>
    <lineage>
        <taxon>Bacteria</taxon>
        <taxon>Pseudomonadati</taxon>
        <taxon>Bacteroidota</taxon>
        <taxon>Bacteroidia</taxon>
        <taxon>Bacteroidales</taxon>
        <taxon>Bacteroidaceae</taxon>
        <taxon>Bacteroides</taxon>
    </lineage>
</organism>
<proteinExistence type="predicted"/>
<evidence type="ECO:0000313" key="2">
    <source>
        <dbReference type="EMBL" id="CUP58836.1"/>
    </source>
</evidence>
<gene>
    <name evidence="2" type="ORF">ERS852511_02586</name>
</gene>